<evidence type="ECO:0000313" key="2">
    <source>
        <dbReference type="Proteomes" id="UP000032309"/>
    </source>
</evidence>
<dbReference type="Proteomes" id="UP000032309">
    <property type="component" value="Unassembled WGS sequence"/>
</dbReference>
<proteinExistence type="predicted"/>
<keyword evidence="2" id="KW-1185">Reference proteome</keyword>
<comment type="caution">
    <text evidence="1">The sequence shown here is derived from an EMBL/GenBank/DDBJ whole genome shotgun (WGS) entry which is preliminary data.</text>
</comment>
<gene>
    <name evidence="1" type="ORF">BROSI_A3446</name>
</gene>
<dbReference type="EMBL" id="BAFN01000001">
    <property type="protein sequence ID" value="GAN34902.1"/>
    <property type="molecule type" value="Genomic_DNA"/>
</dbReference>
<dbReference type="RefSeq" id="WP_052564850.1">
    <property type="nucleotide sequence ID" value="NZ_BAFN01000001.1"/>
</dbReference>
<protein>
    <submittedName>
        <fullName evidence="1">Uncharacterized protein</fullName>
    </submittedName>
</protein>
<organism evidence="1 2">
    <name type="scientific">Candidatus Brocadia sinica JPN1</name>
    <dbReference type="NCBI Taxonomy" id="1197129"/>
    <lineage>
        <taxon>Bacteria</taxon>
        <taxon>Pseudomonadati</taxon>
        <taxon>Planctomycetota</taxon>
        <taxon>Candidatus Brocadiia</taxon>
        <taxon>Candidatus Brocadiales</taxon>
        <taxon>Candidatus Brocadiaceae</taxon>
        <taxon>Candidatus Brocadia</taxon>
    </lineage>
</organism>
<name>A0ABQ0K2C6_9BACT</name>
<reference evidence="2" key="1">
    <citation type="journal article" date="2015" name="Genome Announc.">
        <title>Draft Genome Sequence of an Anaerobic Ammonium-Oxidizing Bacterium, "Candidatus Brocadia sinica".</title>
        <authorList>
            <person name="Oshiki M."/>
            <person name="Shinyako-Hata K."/>
            <person name="Satoh H."/>
            <person name="Okabe S."/>
        </authorList>
    </citation>
    <scope>NUCLEOTIDE SEQUENCE [LARGE SCALE GENOMIC DNA]</scope>
    <source>
        <strain evidence="2">JPN1</strain>
    </source>
</reference>
<sequence>MKKWLVCILLVSLPCGCAETPHAEHGQELNLYEIRKNHPYQWVEKHHVQLTDQQKNELAQHGIEIGESEETIVYYSMTTRRGRSEVEKAFLAQGEGECGHFKLMVDIERSITIEEIHIIENPADQTGTHCINNDFLEQFIGKDLNSSFEVAKEPGDTRTTPDRIRPIKNAPITSEKIAKELRKWLVISKILKRDYPVWSIEQ</sequence>
<evidence type="ECO:0000313" key="1">
    <source>
        <dbReference type="EMBL" id="GAN34902.1"/>
    </source>
</evidence>
<accession>A0ABQ0K2C6</accession>